<dbReference type="Gene3D" id="3.30.420.10">
    <property type="entry name" value="Ribonuclease H-like superfamily/Ribonuclease H"/>
    <property type="match status" value="1"/>
</dbReference>
<evidence type="ECO:0000256" key="12">
    <source>
        <dbReference type="NCBIfam" id="TIGR00593"/>
    </source>
</evidence>
<dbReference type="RefSeq" id="WP_005025353.1">
    <property type="nucleotide sequence ID" value="NZ_KE150238.1"/>
</dbReference>
<dbReference type="Proteomes" id="UP000006034">
    <property type="component" value="Unassembled WGS sequence"/>
</dbReference>
<keyword evidence="13" id="KW-0269">Exonuclease</keyword>
<dbReference type="Pfam" id="PF00476">
    <property type="entry name" value="DNA_pol_A"/>
    <property type="match status" value="1"/>
</dbReference>
<reference evidence="17 18" key="2">
    <citation type="submission" date="2013-04" db="EMBL/GenBank/DDBJ databases">
        <title>The Genome Sequence of Bilophila wadsworthia 3_1_6.</title>
        <authorList>
            <consortium name="The Broad Institute Genomics Platform"/>
            <person name="Earl A."/>
            <person name="Ward D."/>
            <person name="Feldgarden M."/>
            <person name="Gevers D."/>
            <person name="Sibley C."/>
            <person name="Strauss J."/>
            <person name="Allen-Vercoe E."/>
            <person name="Walker B."/>
            <person name="Young S."/>
            <person name="Zeng Q."/>
            <person name="Gargeya S."/>
            <person name="Fitzgerald M."/>
            <person name="Haas B."/>
            <person name="Abouelleil A."/>
            <person name="Allen A.W."/>
            <person name="Alvarado L."/>
            <person name="Arachchi H.M."/>
            <person name="Berlin A.M."/>
            <person name="Chapman S.B."/>
            <person name="Gainer-Dewar J."/>
            <person name="Goldberg J."/>
            <person name="Griggs A."/>
            <person name="Gujja S."/>
            <person name="Hansen M."/>
            <person name="Howarth C."/>
            <person name="Imamovic A."/>
            <person name="Ireland A."/>
            <person name="Larimer J."/>
            <person name="McCowan C."/>
            <person name="Murphy C."/>
            <person name="Pearson M."/>
            <person name="Poon T.W."/>
            <person name="Priest M."/>
            <person name="Roberts A."/>
            <person name="Saif S."/>
            <person name="Shea T."/>
            <person name="Sisk P."/>
            <person name="Sykes S."/>
            <person name="Wortman J."/>
            <person name="Nusbaum C."/>
            <person name="Birren B."/>
        </authorList>
    </citation>
    <scope>NUCLEOTIDE SEQUENCE [LARGE SCALE GENOMIC DNA]</scope>
    <source>
        <strain evidence="17 18">3_1_6</strain>
    </source>
</reference>
<dbReference type="NCBIfam" id="NF004397">
    <property type="entry name" value="PRK05755.1"/>
    <property type="match status" value="1"/>
</dbReference>
<dbReference type="NCBIfam" id="TIGR00593">
    <property type="entry name" value="pola"/>
    <property type="match status" value="1"/>
</dbReference>
<name>E5Y3T6_BILW3</name>
<reference evidence="17 18" key="1">
    <citation type="submission" date="2010-10" db="EMBL/GenBank/DDBJ databases">
        <authorList>
            <consortium name="The Broad Institute Genome Sequencing Platform"/>
            <person name="Ward D."/>
            <person name="Earl A."/>
            <person name="Feldgarden M."/>
            <person name="Young S.K."/>
            <person name="Gargeya S."/>
            <person name="Zeng Q."/>
            <person name="Alvarado L."/>
            <person name="Berlin A."/>
            <person name="Bochicchio J."/>
            <person name="Chapman S.B."/>
            <person name="Chen Z."/>
            <person name="Freedman E."/>
            <person name="Gellesch M."/>
            <person name="Goldberg J."/>
            <person name="Griggs A."/>
            <person name="Gujja S."/>
            <person name="Heilman E."/>
            <person name="Heiman D."/>
            <person name="Howarth C."/>
            <person name="Mehta T."/>
            <person name="Neiman D."/>
            <person name="Pearson M."/>
            <person name="Roberts A."/>
            <person name="Saif S."/>
            <person name="Shea T."/>
            <person name="Shenoy N."/>
            <person name="Sisk P."/>
            <person name="Stolte C."/>
            <person name="Sykes S."/>
            <person name="White J."/>
            <person name="Yandava C."/>
            <person name="Allen-Vercoe E."/>
            <person name="Sibley C."/>
            <person name="Ambrose C.E."/>
            <person name="Strauss J."/>
            <person name="Daigneault M."/>
            <person name="Haas B."/>
            <person name="Nusbaum C."/>
            <person name="Birren B."/>
        </authorList>
    </citation>
    <scope>NUCLEOTIDE SEQUENCE [LARGE SCALE GENOMIC DNA]</scope>
    <source>
        <strain evidence="17 18">3_1_6</strain>
    </source>
</reference>
<dbReference type="InterPro" id="IPR020046">
    <property type="entry name" value="5-3_exonucl_a-hlix_arch_N"/>
</dbReference>
<dbReference type="InterPro" id="IPR002298">
    <property type="entry name" value="DNA_polymerase_A"/>
</dbReference>
<keyword evidence="13" id="KW-0540">Nuclease</keyword>
<dbReference type="SMART" id="SM00475">
    <property type="entry name" value="53EXOc"/>
    <property type="match status" value="1"/>
</dbReference>
<dbReference type="Gene3D" id="3.30.70.370">
    <property type="match status" value="1"/>
</dbReference>
<dbReference type="GO" id="GO:0006302">
    <property type="term" value="P:double-strand break repair"/>
    <property type="evidence" value="ECO:0007669"/>
    <property type="project" value="TreeGrafter"/>
</dbReference>
<dbReference type="Gene3D" id="1.10.150.20">
    <property type="entry name" value="5' to 3' exonuclease, C-terminal subdomain"/>
    <property type="match status" value="2"/>
</dbReference>
<dbReference type="HOGENOM" id="CLU_004675_0_0_7"/>
<evidence type="ECO:0000259" key="15">
    <source>
        <dbReference type="SMART" id="SM00475"/>
    </source>
</evidence>
<dbReference type="InterPro" id="IPR036279">
    <property type="entry name" value="5-3_exonuclease_C_sf"/>
</dbReference>
<evidence type="ECO:0000256" key="9">
    <source>
        <dbReference type="ARBA" id="ARBA00023125"/>
    </source>
</evidence>
<dbReference type="InterPro" id="IPR008918">
    <property type="entry name" value="HhH2"/>
</dbReference>
<dbReference type="GeneID" id="78085982"/>
<keyword evidence="8 13" id="KW-0239">DNA-directed DNA polymerase</keyword>
<dbReference type="SUPFAM" id="SSF47807">
    <property type="entry name" value="5' to 3' exonuclease, C-terminal subdomain"/>
    <property type="match status" value="1"/>
</dbReference>
<dbReference type="InterPro" id="IPR002421">
    <property type="entry name" value="5-3_exonuclease"/>
</dbReference>
<dbReference type="GO" id="GO:0008409">
    <property type="term" value="F:5'-3' exonuclease activity"/>
    <property type="evidence" value="ECO:0007669"/>
    <property type="project" value="UniProtKB-UniRule"/>
</dbReference>
<dbReference type="InterPro" id="IPR029060">
    <property type="entry name" value="PIN-like_dom_sf"/>
</dbReference>
<evidence type="ECO:0000256" key="4">
    <source>
        <dbReference type="ARBA" id="ARBA00022679"/>
    </source>
</evidence>
<evidence type="ECO:0000256" key="3">
    <source>
        <dbReference type="ARBA" id="ARBA00020311"/>
    </source>
</evidence>
<keyword evidence="7 13" id="KW-0227">DNA damage</keyword>
<dbReference type="InterPro" id="IPR012337">
    <property type="entry name" value="RNaseH-like_sf"/>
</dbReference>
<evidence type="ECO:0000256" key="2">
    <source>
        <dbReference type="ARBA" id="ARBA00012417"/>
    </source>
</evidence>
<evidence type="ECO:0000256" key="14">
    <source>
        <dbReference type="SAM" id="MobiDB-lite"/>
    </source>
</evidence>
<dbReference type="FunFam" id="1.10.150.20:FF:000002">
    <property type="entry name" value="DNA polymerase I"/>
    <property type="match status" value="1"/>
</dbReference>
<dbReference type="Pfam" id="PF02739">
    <property type="entry name" value="5_3_exonuc_N"/>
    <property type="match status" value="1"/>
</dbReference>
<dbReference type="SUPFAM" id="SSF56672">
    <property type="entry name" value="DNA/RNA polymerases"/>
    <property type="match status" value="1"/>
</dbReference>
<dbReference type="InterPro" id="IPR001098">
    <property type="entry name" value="DNA-dir_DNA_pol_A_palm_dom"/>
</dbReference>
<dbReference type="SMART" id="SM00482">
    <property type="entry name" value="POLAc"/>
    <property type="match status" value="1"/>
</dbReference>
<feature type="compositionally biased region" description="Polar residues" evidence="14">
    <location>
        <begin position="306"/>
        <end position="317"/>
    </location>
</feature>
<evidence type="ECO:0000256" key="8">
    <source>
        <dbReference type="ARBA" id="ARBA00022932"/>
    </source>
</evidence>
<dbReference type="EC" id="2.7.7.7" evidence="2 12"/>
<keyword evidence="13" id="KW-0378">Hydrolase</keyword>
<comment type="function">
    <text evidence="13">In addition to polymerase activity, this DNA polymerase exhibits 5'-3' exonuclease activity.</text>
</comment>
<dbReference type="EMBL" id="ADCP02000001">
    <property type="protein sequence ID" value="EFV45314.1"/>
    <property type="molecule type" value="Genomic_DNA"/>
</dbReference>
<dbReference type="InterPro" id="IPR036397">
    <property type="entry name" value="RNaseH_sf"/>
</dbReference>
<keyword evidence="4 13" id="KW-0808">Transferase</keyword>
<evidence type="ECO:0000256" key="10">
    <source>
        <dbReference type="ARBA" id="ARBA00023204"/>
    </source>
</evidence>
<dbReference type="Gene3D" id="1.20.1060.10">
    <property type="entry name" value="Taq DNA Polymerase, Chain T, domain 4"/>
    <property type="match status" value="1"/>
</dbReference>
<dbReference type="OrthoDB" id="9806424at2"/>
<dbReference type="InterPro" id="IPR019760">
    <property type="entry name" value="DNA-dir_DNA_pol_A_CS"/>
</dbReference>
<protein>
    <recommendedName>
        <fullName evidence="3 12">DNA polymerase I</fullName>
        <ecNumber evidence="2 12">2.7.7.7</ecNumber>
    </recommendedName>
</protein>
<dbReference type="eggNOG" id="COG0749">
    <property type="taxonomic scope" value="Bacteria"/>
</dbReference>
<keyword evidence="6 13" id="KW-0235">DNA replication</keyword>
<evidence type="ECO:0000256" key="13">
    <source>
        <dbReference type="RuleBase" id="RU004460"/>
    </source>
</evidence>
<evidence type="ECO:0000256" key="5">
    <source>
        <dbReference type="ARBA" id="ARBA00022695"/>
    </source>
</evidence>
<organism evidence="17 18">
    <name type="scientific">Bilophila wadsworthia (strain 3_1_6)</name>
    <dbReference type="NCBI Taxonomy" id="563192"/>
    <lineage>
        <taxon>Bacteria</taxon>
        <taxon>Pseudomonadati</taxon>
        <taxon>Thermodesulfobacteriota</taxon>
        <taxon>Desulfovibrionia</taxon>
        <taxon>Desulfovibrionales</taxon>
        <taxon>Desulfovibrionaceae</taxon>
        <taxon>Bilophila</taxon>
    </lineage>
</organism>
<keyword evidence="9 13" id="KW-0238">DNA-binding</keyword>
<evidence type="ECO:0000256" key="7">
    <source>
        <dbReference type="ARBA" id="ARBA00022763"/>
    </source>
</evidence>
<dbReference type="PANTHER" id="PTHR10133:SF27">
    <property type="entry name" value="DNA POLYMERASE NU"/>
    <property type="match status" value="1"/>
</dbReference>
<dbReference type="FunFam" id="1.20.1060.10:FF:000001">
    <property type="entry name" value="DNA polymerase I"/>
    <property type="match status" value="1"/>
</dbReference>
<evidence type="ECO:0000313" key="17">
    <source>
        <dbReference type="EMBL" id="EFV45314.1"/>
    </source>
</evidence>
<dbReference type="SMART" id="SM00279">
    <property type="entry name" value="HhH2"/>
    <property type="match status" value="1"/>
</dbReference>
<dbReference type="eggNOG" id="COG0258">
    <property type="taxonomic scope" value="Bacteria"/>
</dbReference>
<keyword evidence="5 13" id="KW-0548">Nucleotidyltransferase</keyword>
<dbReference type="CDD" id="cd09859">
    <property type="entry name" value="PIN_53EXO"/>
    <property type="match status" value="1"/>
</dbReference>
<dbReference type="SUPFAM" id="SSF88723">
    <property type="entry name" value="PIN domain-like"/>
    <property type="match status" value="1"/>
</dbReference>
<evidence type="ECO:0000256" key="6">
    <source>
        <dbReference type="ARBA" id="ARBA00022705"/>
    </source>
</evidence>
<dbReference type="InterPro" id="IPR043502">
    <property type="entry name" value="DNA/RNA_pol_sf"/>
</dbReference>
<dbReference type="InterPro" id="IPR020045">
    <property type="entry name" value="DNA_polI_H3TH"/>
</dbReference>
<keyword evidence="10 13" id="KW-0234">DNA repair</keyword>
<comment type="catalytic activity">
    <reaction evidence="11 13">
        <text>DNA(n) + a 2'-deoxyribonucleoside 5'-triphosphate = DNA(n+1) + diphosphate</text>
        <dbReference type="Rhea" id="RHEA:22508"/>
        <dbReference type="Rhea" id="RHEA-COMP:17339"/>
        <dbReference type="Rhea" id="RHEA-COMP:17340"/>
        <dbReference type="ChEBI" id="CHEBI:33019"/>
        <dbReference type="ChEBI" id="CHEBI:61560"/>
        <dbReference type="ChEBI" id="CHEBI:173112"/>
        <dbReference type="EC" id="2.7.7.7"/>
    </reaction>
</comment>
<gene>
    <name evidence="13" type="primary">polA</name>
    <name evidence="17" type="ORF">HMPREF0179_00847</name>
</gene>
<dbReference type="Pfam" id="PF01367">
    <property type="entry name" value="5_3_exonuc"/>
    <property type="match status" value="1"/>
</dbReference>
<dbReference type="PROSITE" id="PS00447">
    <property type="entry name" value="DNA_POLYMERASE_A"/>
    <property type="match status" value="1"/>
</dbReference>
<dbReference type="AlphaFoldDB" id="E5Y3T6"/>
<accession>E5Y3T6</accession>
<dbReference type="PRINTS" id="PR00868">
    <property type="entry name" value="DNAPOLI"/>
</dbReference>
<dbReference type="CDD" id="cd08637">
    <property type="entry name" value="DNA_pol_A_pol_I_C"/>
    <property type="match status" value="1"/>
</dbReference>
<evidence type="ECO:0000256" key="11">
    <source>
        <dbReference type="ARBA" id="ARBA00049244"/>
    </source>
</evidence>
<feature type="region of interest" description="Disordered" evidence="14">
    <location>
        <begin position="302"/>
        <end position="329"/>
    </location>
</feature>
<feature type="domain" description="DNA-directed DNA polymerase family A palm" evidence="16">
    <location>
        <begin position="628"/>
        <end position="834"/>
    </location>
</feature>
<dbReference type="STRING" id="563192.HMPREF0179_00847"/>
<dbReference type="Gene3D" id="3.40.50.1010">
    <property type="entry name" value="5'-nuclease"/>
    <property type="match status" value="1"/>
</dbReference>
<dbReference type="PANTHER" id="PTHR10133">
    <property type="entry name" value="DNA POLYMERASE I"/>
    <property type="match status" value="1"/>
</dbReference>
<proteinExistence type="inferred from homology"/>
<dbReference type="GO" id="GO:0006261">
    <property type="term" value="P:DNA-templated DNA replication"/>
    <property type="evidence" value="ECO:0007669"/>
    <property type="project" value="UniProtKB-UniRule"/>
</dbReference>
<dbReference type="GO" id="GO:0003677">
    <property type="term" value="F:DNA binding"/>
    <property type="evidence" value="ECO:0007669"/>
    <property type="project" value="UniProtKB-UniRule"/>
</dbReference>
<comment type="caution">
    <text evidence="17">The sequence shown here is derived from an EMBL/GenBank/DDBJ whole genome shotgun (WGS) entry which is preliminary data.</text>
</comment>
<evidence type="ECO:0000256" key="1">
    <source>
        <dbReference type="ARBA" id="ARBA00007705"/>
    </source>
</evidence>
<dbReference type="SUPFAM" id="SSF53098">
    <property type="entry name" value="Ribonuclease H-like"/>
    <property type="match status" value="1"/>
</dbReference>
<feature type="domain" description="5'-3' exonuclease" evidence="15">
    <location>
        <begin position="10"/>
        <end position="265"/>
    </location>
</feature>
<keyword evidence="18" id="KW-1185">Reference proteome</keyword>
<dbReference type="GO" id="GO:0003887">
    <property type="term" value="F:DNA-directed DNA polymerase activity"/>
    <property type="evidence" value="ECO:0007669"/>
    <property type="project" value="UniProtKB-UniRule"/>
</dbReference>
<dbReference type="FunFam" id="1.10.150.20:FF:000003">
    <property type="entry name" value="DNA polymerase I"/>
    <property type="match status" value="1"/>
</dbReference>
<dbReference type="CDD" id="cd09898">
    <property type="entry name" value="H3TH_53EXO"/>
    <property type="match status" value="1"/>
</dbReference>
<evidence type="ECO:0000259" key="16">
    <source>
        <dbReference type="SMART" id="SM00482"/>
    </source>
</evidence>
<dbReference type="InterPro" id="IPR018320">
    <property type="entry name" value="DNA_polymerase_1"/>
</dbReference>
<evidence type="ECO:0000313" key="18">
    <source>
        <dbReference type="Proteomes" id="UP000006034"/>
    </source>
</evidence>
<comment type="similarity">
    <text evidence="1 13">Belongs to the DNA polymerase type-A family.</text>
</comment>
<sequence length="874" mass="97218">MSIKQRFEQEPIYLMDGSAFVYRGFYANQSMQRSDGFPTSALFIVARILMRILREEQPKHFAFVLDGHGPNFRHELFPLYKAQRSATPEDLIKQIDPIHRLIKALGLHLEVSDSCEADDCLASLAKRYREERPVILVATDKDLKQCLHDNVMMWDPASRDEKIVTLKSFEEETGLKPTQWPDVQAIIGDSSDNIPGVRGVGPKTAEKLFHEYASLEAIRDGFASMKPALQKKFDGQLEAMFLYRQLTTLDTSRCASLTLDAMRVRPVNRQEAATLLREFELSSLERELATLIRDGRVAVEHDASETVDSGKSGSMRQLSLLDTPKAEPRQRLRDASDPFFDALEGNPVAVLGGHGELAIAVGDKEIVYTGLTPKLVDRLLKAKFVIAPDVKALLHTHADWGRIPPEKWFDLGLASYLLEPEDRDYGWPKLSARWGTALGLSAANPGLLALTMTDQLLKRLSGAHLVELMKTLELPLIPVLADMESAGVKLDAEALADFLEEVQKDLDRITEDVYREAQGPFNIRSAQQLGDVLFNRLKLPVSGKTRGGQASTSQDVLEKLSGHHPVVDALLEFRKLEKLRSTYLEPLPRLMGGDGRIRTTFNQLATATGRLSSSNPNLQNIPVRGALGRRMRACFTAPEGKKLISADYSQIELRVLAHLSRDETLLAAFREGADIHARTASLLFDAPPSEITPDQRRNAKTINFGLIYGMGPQKLAQELKIPLSEAKAFMARYFERLQGLKHFYENVEEMAREQGYVTTLAGRRRPLPDIQAESQQARSLARRQAINTLIQGSAADIIKLAMLAVHGDETLRTLDAKLLLQVHDELLLEVPEAAAQEAGERVAALMANVRPGGIVLDVPLKADWGAAENWGDAH</sequence>